<sequence>MPDQREAIAMVINAIRSSGLPLAAWSVEHGELHLLLSGGTDIALPLAQLGHQAPGSLVAELVRRLPRQMTSMTIRSPENIVELTPSQAARLRFVHWLVTTGRLAGDTAVVGQAPAVEARLSAT</sequence>
<gene>
    <name evidence="1" type="ORF">ENP34_09165</name>
</gene>
<name>A0A831TGG6_9BACT</name>
<dbReference type="AlphaFoldDB" id="A0A831TGG6"/>
<proteinExistence type="predicted"/>
<protein>
    <submittedName>
        <fullName evidence="1">Uncharacterized protein</fullName>
    </submittedName>
</protein>
<evidence type="ECO:0000313" key="1">
    <source>
        <dbReference type="EMBL" id="HEG91596.1"/>
    </source>
</evidence>
<comment type="caution">
    <text evidence="1">The sequence shown here is derived from an EMBL/GenBank/DDBJ whole genome shotgun (WGS) entry which is preliminary data.</text>
</comment>
<reference evidence="1" key="1">
    <citation type="journal article" date="2020" name="mSystems">
        <title>Genome- and Community-Level Interaction Insights into Carbon Utilization and Element Cycling Functions of Hydrothermarchaeota in Hydrothermal Sediment.</title>
        <authorList>
            <person name="Zhou Z."/>
            <person name="Liu Y."/>
            <person name="Xu W."/>
            <person name="Pan J."/>
            <person name="Luo Z.H."/>
            <person name="Li M."/>
        </authorList>
    </citation>
    <scope>NUCLEOTIDE SEQUENCE [LARGE SCALE GENOMIC DNA]</scope>
    <source>
        <strain evidence="1">SpSt-210</strain>
    </source>
</reference>
<dbReference type="EMBL" id="DSIY01000215">
    <property type="protein sequence ID" value="HEG91596.1"/>
    <property type="molecule type" value="Genomic_DNA"/>
</dbReference>
<organism evidence="1">
    <name type="scientific">Thermorudis peleae</name>
    <dbReference type="NCBI Taxonomy" id="1382356"/>
    <lineage>
        <taxon>Bacteria</taxon>
        <taxon>Pseudomonadati</taxon>
        <taxon>Thermomicrobiota</taxon>
        <taxon>Thermomicrobia</taxon>
        <taxon>Thermomicrobia incertae sedis</taxon>
        <taxon>Thermorudis</taxon>
    </lineage>
</organism>
<accession>A0A831TGG6</accession>